<reference evidence="2" key="3">
    <citation type="submission" date="2022-06" db="UniProtKB">
        <authorList>
            <consortium name="EnsemblPlants"/>
        </authorList>
    </citation>
    <scope>IDENTIFICATION</scope>
</reference>
<evidence type="ECO:0000256" key="1">
    <source>
        <dbReference type="SAM" id="MobiDB-lite"/>
    </source>
</evidence>
<keyword evidence="3" id="KW-1185">Reference proteome</keyword>
<accession>A0A8R7UA11</accession>
<feature type="compositionally biased region" description="Polar residues" evidence="1">
    <location>
        <begin position="86"/>
        <end position="95"/>
    </location>
</feature>
<feature type="region of interest" description="Disordered" evidence="1">
    <location>
        <begin position="71"/>
        <end position="105"/>
    </location>
</feature>
<reference evidence="3" key="1">
    <citation type="journal article" date="2013" name="Nature">
        <title>Draft genome of the wheat A-genome progenitor Triticum urartu.</title>
        <authorList>
            <person name="Ling H.Q."/>
            <person name="Zhao S."/>
            <person name="Liu D."/>
            <person name="Wang J."/>
            <person name="Sun H."/>
            <person name="Zhang C."/>
            <person name="Fan H."/>
            <person name="Li D."/>
            <person name="Dong L."/>
            <person name="Tao Y."/>
            <person name="Gao C."/>
            <person name="Wu H."/>
            <person name="Li Y."/>
            <person name="Cui Y."/>
            <person name="Guo X."/>
            <person name="Zheng S."/>
            <person name="Wang B."/>
            <person name="Yu K."/>
            <person name="Liang Q."/>
            <person name="Yang W."/>
            <person name="Lou X."/>
            <person name="Chen J."/>
            <person name="Feng M."/>
            <person name="Jian J."/>
            <person name="Zhang X."/>
            <person name="Luo G."/>
            <person name="Jiang Y."/>
            <person name="Liu J."/>
            <person name="Wang Z."/>
            <person name="Sha Y."/>
            <person name="Zhang B."/>
            <person name="Wu H."/>
            <person name="Tang D."/>
            <person name="Shen Q."/>
            <person name="Xue P."/>
            <person name="Zou S."/>
            <person name="Wang X."/>
            <person name="Liu X."/>
            <person name="Wang F."/>
            <person name="Yang Y."/>
            <person name="An X."/>
            <person name="Dong Z."/>
            <person name="Zhang K."/>
            <person name="Zhang X."/>
            <person name="Luo M.C."/>
            <person name="Dvorak J."/>
            <person name="Tong Y."/>
            <person name="Wang J."/>
            <person name="Yang H."/>
            <person name="Li Z."/>
            <person name="Wang D."/>
            <person name="Zhang A."/>
            <person name="Wang J."/>
        </authorList>
    </citation>
    <scope>NUCLEOTIDE SEQUENCE</scope>
    <source>
        <strain evidence="3">cv. G1812</strain>
    </source>
</reference>
<reference evidence="2" key="2">
    <citation type="submission" date="2018-03" db="EMBL/GenBank/DDBJ databases">
        <title>The Triticum urartu genome reveals the dynamic nature of wheat genome evolution.</title>
        <authorList>
            <person name="Ling H."/>
            <person name="Ma B."/>
            <person name="Shi X."/>
            <person name="Liu H."/>
            <person name="Dong L."/>
            <person name="Sun H."/>
            <person name="Cao Y."/>
            <person name="Gao Q."/>
            <person name="Zheng S."/>
            <person name="Li Y."/>
            <person name="Yu Y."/>
            <person name="Du H."/>
            <person name="Qi M."/>
            <person name="Li Y."/>
            <person name="Yu H."/>
            <person name="Cui Y."/>
            <person name="Wang N."/>
            <person name="Chen C."/>
            <person name="Wu H."/>
            <person name="Zhao Y."/>
            <person name="Zhang J."/>
            <person name="Li Y."/>
            <person name="Zhou W."/>
            <person name="Zhang B."/>
            <person name="Hu W."/>
            <person name="Eijk M."/>
            <person name="Tang J."/>
            <person name="Witsenboer H."/>
            <person name="Zhao S."/>
            <person name="Li Z."/>
            <person name="Zhang A."/>
            <person name="Wang D."/>
            <person name="Liang C."/>
        </authorList>
    </citation>
    <scope>NUCLEOTIDE SEQUENCE [LARGE SCALE GENOMIC DNA]</scope>
    <source>
        <strain evidence="2">cv. G1812</strain>
    </source>
</reference>
<dbReference type="Proteomes" id="UP000015106">
    <property type="component" value="Chromosome 4"/>
</dbReference>
<sequence>MTRSFPNMYRLRARDKIKMAIKRGFSDEDEEEVTQMSGPVDLKEATHADKITKEAWAKVIVHRKASALTGAPRIATGPTPALENATGPTPTSETAPTLALARAIH</sequence>
<proteinExistence type="predicted"/>
<dbReference type="EnsemblPlants" id="TuG1812G0400003010.01.T01">
    <property type="protein sequence ID" value="TuG1812G0400003010.01.T01"/>
    <property type="gene ID" value="TuG1812G0400003010.01"/>
</dbReference>
<dbReference type="AlphaFoldDB" id="A0A8R7UA11"/>
<organism evidence="2 3">
    <name type="scientific">Triticum urartu</name>
    <name type="common">Red wild einkorn</name>
    <name type="synonym">Crithodium urartu</name>
    <dbReference type="NCBI Taxonomy" id="4572"/>
    <lineage>
        <taxon>Eukaryota</taxon>
        <taxon>Viridiplantae</taxon>
        <taxon>Streptophyta</taxon>
        <taxon>Embryophyta</taxon>
        <taxon>Tracheophyta</taxon>
        <taxon>Spermatophyta</taxon>
        <taxon>Magnoliopsida</taxon>
        <taxon>Liliopsida</taxon>
        <taxon>Poales</taxon>
        <taxon>Poaceae</taxon>
        <taxon>BOP clade</taxon>
        <taxon>Pooideae</taxon>
        <taxon>Triticodae</taxon>
        <taxon>Triticeae</taxon>
        <taxon>Triticinae</taxon>
        <taxon>Triticum</taxon>
    </lineage>
</organism>
<name>A0A8R7UA11_TRIUA</name>
<evidence type="ECO:0000313" key="2">
    <source>
        <dbReference type="EnsemblPlants" id="TuG1812G0400003010.01.T01"/>
    </source>
</evidence>
<protein>
    <submittedName>
        <fullName evidence="2">Uncharacterized protein</fullName>
    </submittedName>
</protein>
<dbReference type="Gramene" id="TuG1812G0400003010.01.T01">
    <property type="protein sequence ID" value="TuG1812G0400003010.01.T01"/>
    <property type="gene ID" value="TuG1812G0400003010.01"/>
</dbReference>
<evidence type="ECO:0000313" key="3">
    <source>
        <dbReference type="Proteomes" id="UP000015106"/>
    </source>
</evidence>